<dbReference type="Proteomes" id="UP000271162">
    <property type="component" value="Unassembled WGS sequence"/>
</dbReference>
<gene>
    <name evidence="1" type="ORF">NBR_LOCUS13362</name>
</gene>
<protein>
    <submittedName>
        <fullName evidence="3">Protein kinase domain-containing protein</fullName>
    </submittedName>
</protein>
<keyword evidence="2" id="KW-1185">Reference proteome</keyword>
<evidence type="ECO:0000313" key="3">
    <source>
        <dbReference type="WBParaSite" id="NBR_0001336101-mRNA-1"/>
    </source>
</evidence>
<accession>A0A0N4YAE9</accession>
<organism evidence="3">
    <name type="scientific">Nippostrongylus brasiliensis</name>
    <name type="common">Rat hookworm</name>
    <dbReference type="NCBI Taxonomy" id="27835"/>
    <lineage>
        <taxon>Eukaryota</taxon>
        <taxon>Metazoa</taxon>
        <taxon>Ecdysozoa</taxon>
        <taxon>Nematoda</taxon>
        <taxon>Chromadorea</taxon>
        <taxon>Rhabditida</taxon>
        <taxon>Rhabditina</taxon>
        <taxon>Rhabditomorpha</taxon>
        <taxon>Strongyloidea</taxon>
        <taxon>Heligmosomidae</taxon>
        <taxon>Nippostrongylus</taxon>
    </lineage>
</organism>
<reference evidence="1 2" key="2">
    <citation type="submission" date="2018-11" db="EMBL/GenBank/DDBJ databases">
        <authorList>
            <consortium name="Pathogen Informatics"/>
        </authorList>
    </citation>
    <scope>NUCLEOTIDE SEQUENCE [LARGE SCALE GENOMIC DNA]</scope>
</reference>
<dbReference type="WBParaSite" id="NBR_0001336101-mRNA-1">
    <property type="protein sequence ID" value="NBR_0001336101-mRNA-1"/>
    <property type="gene ID" value="NBR_0001336101"/>
</dbReference>
<evidence type="ECO:0000313" key="2">
    <source>
        <dbReference type="Proteomes" id="UP000271162"/>
    </source>
</evidence>
<sequence>MVDPMTKVSILSPLAMLQMHHHEPKKSWIRRYVDYGSCPLRYADYGMAADSTTYHDRAMCAHWLTFALLKFSRLGLHRSVVAI</sequence>
<dbReference type="STRING" id="27835.A0A0N4YAE9"/>
<evidence type="ECO:0000313" key="1">
    <source>
        <dbReference type="EMBL" id="VDL76951.1"/>
    </source>
</evidence>
<dbReference type="AlphaFoldDB" id="A0A0N4YAE9"/>
<dbReference type="EMBL" id="UYSL01021017">
    <property type="protein sequence ID" value="VDL76951.1"/>
    <property type="molecule type" value="Genomic_DNA"/>
</dbReference>
<reference evidence="3" key="1">
    <citation type="submission" date="2017-02" db="UniProtKB">
        <authorList>
            <consortium name="WormBaseParasite"/>
        </authorList>
    </citation>
    <scope>IDENTIFICATION</scope>
</reference>
<proteinExistence type="predicted"/>
<name>A0A0N4YAE9_NIPBR</name>